<evidence type="ECO:0008006" key="11">
    <source>
        <dbReference type="Google" id="ProtNLM"/>
    </source>
</evidence>
<sequence>MISYCTGLFTSAIVYRQYFHRLRYFPGPWEAKITKLWHVWKCRGGQNHLFIDELHHKYGSIIRTGPEELTIIDPSAPRVLDGPGNTCEKAVWYDFLLPEVAVNTTRSKKHHDIRRRIWDKGFSAKALSAYERRVINYTEALTSQIDQISREGEAVVVTDWFYWYAFDVIGDVAFSKSFNMLRDKQWHFAVKLLRRAMSLLGPFSPVPWLAQIAFHFFPWAYLIRDWFKMLRWCKQRMEERIHSTMDKSDVAHWLIEASPKNGSLTSDQQWLNGDAIAILIAGSDTVASTLVFTMFEIACNQSRQNLLFHELQDLDIYNREKLQHCDYLNAIINETLRLHPAVPTGGYRQSPPGGLIVNGTYIPGNVTIVSPRYSLGRLGSCYEQPRSWIPERWTTKKEMVKDATAFSPFSIGRYSCVGKSLAMMELRFVISMLVKRFRIDISDMDKGDRLFFDLRDQFTAAPGGLELRFHPRT</sequence>
<dbReference type="CDD" id="cd11061">
    <property type="entry name" value="CYP67-like"/>
    <property type="match status" value="1"/>
</dbReference>
<evidence type="ECO:0000313" key="10">
    <source>
        <dbReference type="Proteomes" id="UP000297716"/>
    </source>
</evidence>
<comment type="cofactor">
    <cofactor evidence="1 8">
        <name>heme</name>
        <dbReference type="ChEBI" id="CHEBI:30413"/>
    </cofactor>
</comment>
<dbReference type="GO" id="GO:0020037">
    <property type="term" value="F:heme binding"/>
    <property type="evidence" value="ECO:0007669"/>
    <property type="project" value="InterPro"/>
</dbReference>
<dbReference type="InterPro" id="IPR002401">
    <property type="entry name" value="Cyt_P450_E_grp-I"/>
</dbReference>
<name>A0A4Z0Z7R9_9PEZI</name>
<evidence type="ECO:0000256" key="1">
    <source>
        <dbReference type="ARBA" id="ARBA00001971"/>
    </source>
</evidence>
<protein>
    <recommendedName>
        <fullName evidence="11">Cytochrome P450</fullName>
    </recommendedName>
</protein>
<dbReference type="SUPFAM" id="SSF48264">
    <property type="entry name" value="Cytochrome P450"/>
    <property type="match status" value="1"/>
</dbReference>
<comment type="similarity">
    <text evidence="2">Belongs to the cytochrome P450 family.</text>
</comment>
<keyword evidence="4 8" id="KW-0479">Metal-binding</keyword>
<dbReference type="GO" id="GO:0005506">
    <property type="term" value="F:iron ion binding"/>
    <property type="evidence" value="ECO:0007669"/>
    <property type="project" value="InterPro"/>
</dbReference>
<dbReference type="GO" id="GO:0016705">
    <property type="term" value="F:oxidoreductase activity, acting on paired donors, with incorporation or reduction of molecular oxygen"/>
    <property type="evidence" value="ECO:0007669"/>
    <property type="project" value="InterPro"/>
</dbReference>
<dbReference type="Pfam" id="PF00067">
    <property type="entry name" value="p450"/>
    <property type="match status" value="1"/>
</dbReference>
<dbReference type="PANTHER" id="PTHR24305:SF187">
    <property type="entry name" value="P450, PUTATIVE (EUROFUNG)-RELATED"/>
    <property type="match status" value="1"/>
</dbReference>
<dbReference type="OrthoDB" id="6692864at2759"/>
<evidence type="ECO:0000256" key="2">
    <source>
        <dbReference type="ARBA" id="ARBA00010617"/>
    </source>
</evidence>
<dbReference type="Gene3D" id="1.10.630.10">
    <property type="entry name" value="Cytochrome P450"/>
    <property type="match status" value="1"/>
</dbReference>
<accession>A0A4Z0Z7R9</accession>
<dbReference type="PANTHER" id="PTHR24305">
    <property type="entry name" value="CYTOCHROME P450"/>
    <property type="match status" value="1"/>
</dbReference>
<dbReference type="InterPro" id="IPR036396">
    <property type="entry name" value="Cyt_P450_sf"/>
</dbReference>
<dbReference type="Proteomes" id="UP000297716">
    <property type="component" value="Unassembled WGS sequence"/>
</dbReference>
<keyword evidence="10" id="KW-1185">Reference proteome</keyword>
<feature type="binding site" description="axial binding residue" evidence="8">
    <location>
        <position position="416"/>
    </location>
    <ligand>
        <name>heme</name>
        <dbReference type="ChEBI" id="CHEBI:30413"/>
    </ligand>
    <ligandPart>
        <name>Fe</name>
        <dbReference type="ChEBI" id="CHEBI:18248"/>
    </ligandPart>
</feature>
<gene>
    <name evidence="9" type="ORF">E0Z10_g1202</name>
</gene>
<evidence type="ECO:0000256" key="5">
    <source>
        <dbReference type="ARBA" id="ARBA00023002"/>
    </source>
</evidence>
<keyword evidence="6 8" id="KW-0408">Iron</keyword>
<organism evidence="9 10">
    <name type="scientific">Xylaria hypoxylon</name>
    <dbReference type="NCBI Taxonomy" id="37992"/>
    <lineage>
        <taxon>Eukaryota</taxon>
        <taxon>Fungi</taxon>
        <taxon>Dikarya</taxon>
        <taxon>Ascomycota</taxon>
        <taxon>Pezizomycotina</taxon>
        <taxon>Sordariomycetes</taxon>
        <taxon>Xylariomycetidae</taxon>
        <taxon>Xylariales</taxon>
        <taxon>Xylariaceae</taxon>
        <taxon>Xylaria</taxon>
    </lineage>
</organism>
<comment type="caution">
    <text evidence="9">The sequence shown here is derived from an EMBL/GenBank/DDBJ whole genome shotgun (WGS) entry which is preliminary data.</text>
</comment>
<dbReference type="PRINTS" id="PR00463">
    <property type="entry name" value="EP450I"/>
</dbReference>
<evidence type="ECO:0000256" key="6">
    <source>
        <dbReference type="ARBA" id="ARBA00023004"/>
    </source>
</evidence>
<keyword evidence="3 8" id="KW-0349">Heme</keyword>
<evidence type="ECO:0000256" key="4">
    <source>
        <dbReference type="ARBA" id="ARBA00022723"/>
    </source>
</evidence>
<dbReference type="PRINTS" id="PR00385">
    <property type="entry name" value="P450"/>
</dbReference>
<keyword evidence="7" id="KW-0503">Monooxygenase</keyword>
<reference evidence="9 10" key="1">
    <citation type="submission" date="2019-03" db="EMBL/GenBank/DDBJ databases">
        <title>Draft genome sequence of Xylaria hypoxylon DSM 108379, a ubiquitous saprotrophic-parasitic fungi on hardwood.</title>
        <authorList>
            <person name="Buettner E."/>
            <person name="Leonhardt S."/>
            <person name="Gebauer A.M."/>
            <person name="Liers C."/>
            <person name="Hofrichter M."/>
            <person name="Kellner H."/>
        </authorList>
    </citation>
    <scope>NUCLEOTIDE SEQUENCE [LARGE SCALE GENOMIC DNA]</scope>
    <source>
        <strain evidence="9 10">DSM 108379</strain>
    </source>
</reference>
<proteinExistence type="inferred from homology"/>
<evidence type="ECO:0000313" key="9">
    <source>
        <dbReference type="EMBL" id="TGJ87545.1"/>
    </source>
</evidence>
<dbReference type="InterPro" id="IPR001128">
    <property type="entry name" value="Cyt_P450"/>
</dbReference>
<dbReference type="AlphaFoldDB" id="A0A4Z0Z7R9"/>
<evidence type="ECO:0000256" key="8">
    <source>
        <dbReference type="PIRSR" id="PIRSR602401-1"/>
    </source>
</evidence>
<keyword evidence="5" id="KW-0560">Oxidoreductase</keyword>
<dbReference type="EMBL" id="SKBN01000012">
    <property type="protein sequence ID" value="TGJ87545.1"/>
    <property type="molecule type" value="Genomic_DNA"/>
</dbReference>
<dbReference type="STRING" id="37992.A0A4Z0Z7R9"/>
<dbReference type="GO" id="GO:0004497">
    <property type="term" value="F:monooxygenase activity"/>
    <property type="evidence" value="ECO:0007669"/>
    <property type="project" value="UniProtKB-KW"/>
</dbReference>
<evidence type="ECO:0000256" key="3">
    <source>
        <dbReference type="ARBA" id="ARBA00022617"/>
    </source>
</evidence>
<dbReference type="InterPro" id="IPR050121">
    <property type="entry name" value="Cytochrome_P450_monoxygenase"/>
</dbReference>
<evidence type="ECO:0000256" key="7">
    <source>
        <dbReference type="ARBA" id="ARBA00023033"/>
    </source>
</evidence>